<evidence type="ECO:0000256" key="1">
    <source>
        <dbReference type="ARBA" id="ARBA00022617"/>
    </source>
</evidence>
<keyword evidence="1 4" id="KW-0349">Heme</keyword>
<evidence type="ECO:0000256" key="3">
    <source>
        <dbReference type="ARBA" id="ARBA00023004"/>
    </source>
</evidence>
<dbReference type="PANTHER" id="PTHR33751">
    <property type="entry name" value="CBB3-TYPE CYTOCHROME C OXIDASE SUBUNIT FIXP"/>
    <property type="match status" value="1"/>
</dbReference>
<dbReference type="InterPro" id="IPR050597">
    <property type="entry name" value="Cytochrome_c_Oxidase_Subunit"/>
</dbReference>
<dbReference type="SUPFAM" id="SSF46626">
    <property type="entry name" value="Cytochrome c"/>
    <property type="match status" value="1"/>
</dbReference>
<dbReference type="Gene3D" id="1.10.760.10">
    <property type="entry name" value="Cytochrome c-like domain"/>
    <property type="match status" value="1"/>
</dbReference>
<accession>A0AAQ3QUS1</accession>
<dbReference type="GO" id="GO:0046872">
    <property type="term" value="F:metal ion binding"/>
    <property type="evidence" value="ECO:0007669"/>
    <property type="project" value="UniProtKB-KW"/>
</dbReference>
<dbReference type="PANTHER" id="PTHR33751:SF1">
    <property type="entry name" value="CBB3-TYPE CYTOCHROME C OXIDASE SUBUNIT FIXP"/>
    <property type="match status" value="1"/>
</dbReference>
<dbReference type="InterPro" id="IPR032858">
    <property type="entry name" value="CcoP_N"/>
</dbReference>
<dbReference type="AlphaFoldDB" id="A0AAQ3QUS1"/>
<gene>
    <name evidence="7" type="ORF">RZN69_16465</name>
</gene>
<keyword evidence="5" id="KW-0472">Membrane</keyword>
<organism evidence="7 8">
    <name type="scientific">Rubellicoccus peritrichatus</name>
    <dbReference type="NCBI Taxonomy" id="3080537"/>
    <lineage>
        <taxon>Bacteria</taxon>
        <taxon>Pseudomonadati</taxon>
        <taxon>Verrucomicrobiota</taxon>
        <taxon>Opitutia</taxon>
        <taxon>Puniceicoccales</taxon>
        <taxon>Cerasicoccaceae</taxon>
        <taxon>Rubellicoccus</taxon>
    </lineage>
</organism>
<dbReference type="Proteomes" id="UP001304300">
    <property type="component" value="Chromosome"/>
</dbReference>
<dbReference type="PROSITE" id="PS51007">
    <property type="entry name" value="CYTC"/>
    <property type="match status" value="1"/>
</dbReference>
<reference evidence="7 8" key="1">
    <citation type="submission" date="2023-10" db="EMBL/GenBank/DDBJ databases">
        <title>Rubellicoccus peritrichatus gen. nov., sp. nov., isolated from an algae of coral reef tank.</title>
        <authorList>
            <person name="Luo J."/>
        </authorList>
    </citation>
    <scope>NUCLEOTIDE SEQUENCE [LARGE SCALE GENOMIC DNA]</scope>
    <source>
        <strain evidence="7 8">CR14</strain>
    </source>
</reference>
<dbReference type="GO" id="GO:0020037">
    <property type="term" value="F:heme binding"/>
    <property type="evidence" value="ECO:0007669"/>
    <property type="project" value="InterPro"/>
</dbReference>
<dbReference type="GO" id="GO:0009055">
    <property type="term" value="F:electron transfer activity"/>
    <property type="evidence" value="ECO:0007669"/>
    <property type="project" value="InterPro"/>
</dbReference>
<keyword evidence="5" id="KW-0812">Transmembrane</keyword>
<dbReference type="KEGG" id="puo:RZN69_16465"/>
<feature type="transmembrane region" description="Helical" evidence="5">
    <location>
        <begin position="40"/>
        <end position="58"/>
    </location>
</feature>
<dbReference type="EMBL" id="CP136920">
    <property type="protein sequence ID" value="WOO40215.1"/>
    <property type="molecule type" value="Genomic_DNA"/>
</dbReference>
<keyword evidence="2 4" id="KW-0479">Metal-binding</keyword>
<evidence type="ECO:0000256" key="2">
    <source>
        <dbReference type="ARBA" id="ARBA00022723"/>
    </source>
</evidence>
<dbReference type="Pfam" id="PF14715">
    <property type="entry name" value="FixP_N"/>
    <property type="match status" value="1"/>
</dbReference>
<name>A0AAQ3QUS1_9BACT</name>
<dbReference type="InterPro" id="IPR036909">
    <property type="entry name" value="Cyt_c-like_dom_sf"/>
</dbReference>
<evidence type="ECO:0000313" key="7">
    <source>
        <dbReference type="EMBL" id="WOO40215.1"/>
    </source>
</evidence>
<keyword evidence="5" id="KW-1133">Transmembrane helix</keyword>
<dbReference type="InterPro" id="IPR038414">
    <property type="entry name" value="CcoP_N_sf"/>
</dbReference>
<evidence type="ECO:0000256" key="5">
    <source>
        <dbReference type="SAM" id="Phobius"/>
    </source>
</evidence>
<protein>
    <submittedName>
        <fullName evidence="7">Cbb3-type cytochrome c oxidase N-terminal domain-containing protein</fullName>
    </submittedName>
</protein>
<dbReference type="Pfam" id="PF13442">
    <property type="entry name" value="Cytochrome_CBB3"/>
    <property type="match status" value="1"/>
</dbReference>
<evidence type="ECO:0000313" key="8">
    <source>
        <dbReference type="Proteomes" id="UP001304300"/>
    </source>
</evidence>
<keyword evidence="8" id="KW-1185">Reference proteome</keyword>
<dbReference type="RefSeq" id="WP_317832363.1">
    <property type="nucleotide sequence ID" value="NZ_CP136920.1"/>
</dbReference>
<feature type="domain" description="Cytochrome c" evidence="6">
    <location>
        <begin position="104"/>
        <end position="183"/>
    </location>
</feature>
<dbReference type="InterPro" id="IPR009056">
    <property type="entry name" value="Cyt_c-like_dom"/>
</dbReference>
<evidence type="ECO:0000259" key="6">
    <source>
        <dbReference type="PROSITE" id="PS51007"/>
    </source>
</evidence>
<keyword evidence="3 4" id="KW-0408">Iron</keyword>
<dbReference type="Gene3D" id="6.10.280.130">
    <property type="match status" value="1"/>
</dbReference>
<evidence type="ECO:0000256" key="4">
    <source>
        <dbReference type="PROSITE-ProRule" id="PRU00433"/>
    </source>
</evidence>
<proteinExistence type="predicted"/>
<sequence length="192" mass="21517">MSNHDEDNTKFEDEVLPEGVVLKEHSYDGIREYDQRLPRWWLLTLYGAIIFSGLYWLVDHNYMKAQSTTEQVEQELSEIATIKLANSIDVTDNALFWEMSENAAFVTAGKVIYDANCTPCHGANLEGGIGFSLVDGEWVHGAQPSSIYNTIYDGVPDKGMQAWGTLLGQKRITEVVAYVLSKNDRSTMEAGK</sequence>